<sequence length="139" mass="15287">MPDDVPTADDVWAQLTHLVMDTRDSWKRAVSERTGLPFSRIRILRRLHPGPLTLNQIAQATGMDAPATTVAVNNLDELGLVVREIDPTNRRRKQVSITSAGRAVLAQAMTTPDPAPAAVVALSSDDLRSLHQLLRKLEH</sequence>
<dbReference type="InterPro" id="IPR036390">
    <property type="entry name" value="WH_DNA-bd_sf"/>
</dbReference>
<keyword evidence="3" id="KW-1185">Reference proteome</keyword>
<dbReference type="PRINTS" id="PR00598">
    <property type="entry name" value="HTHMARR"/>
</dbReference>
<evidence type="ECO:0000259" key="1">
    <source>
        <dbReference type="PROSITE" id="PS50995"/>
    </source>
</evidence>
<evidence type="ECO:0000313" key="2">
    <source>
        <dbReference type="EMBL" id="WUV44425.1"/>
    </source>
</evidence>
<dbReference type="InterPro" id="IPR001845">
    <property type="entry name" value="HTH_ArsR_DNA-bd_dom"/>
</dbReference>
<gene>
    <name evidence="2" type="ORF">OG563_35420</name>
</gene>
<dbReference type="SMART" id="SM00418">
    <property type="entry name" value="HTH_ARSR"/>
    <property type="match status" value="1"/>
</dbReference>
<dbReference type="InterPro" id="IPR039422">
    <property type="entry name" value="MarR/SlyA-like"/>
</dbReference>
<organism evidence="2 3">
    <name type="scientific">Nocardia vinacea</name>
    <dbReference type="NCBI Taxonomy" id="96468"/>
    <lineage>
        <taxon>Bacteria</taxon>
        <taxon>Bacillati</taxon>
        <taxon>Actinomycetota</taxon>
        <taxon>Actinomycetes</taxon>
        <taxon>Mycobacteriales</taxon>
        <taxon>Nocardiaceae</taxon>
        <taxon>Nocardia</taxon>
    </lineage>
</organism>
<dbReference type="EMBL" id="CP109441">
    <property type="protein sequence ID" value="WUV44425.1"/>
    <property type="molecule type" value="Genomic_DNA"/>
</dbReference>
<proteinExistence type="predicted"/>
<evidence type="ECO:0000313" key="3">
    <source>
        <dbReference type="Proteomes" id="UP001432062"/>
    </source>
</evidence>
<name>A0ABZ1YQA6_9NOCA</name>
<dbReference type="InterPro" id="IPR011991">
    <property type="entry name" value="ArsR-like_HTH"/>
</dbReference>
<accession>A0ABZ1YQA6</accession>
<dbReference type="SUPFAM" id="SSF46785">
    <property type="entry name" value="Winged helix' DNA-binding domain"/>
    <property type="match status" value="1"/>
</dbReference>
<dbReference type="CDD" id="cd00090">
    <property type="entry name" value="HTH_ARSR"/>
    <property type="match status" value="1"/>
</dbReference>
<dbReference type="Pfam" id="PF12802">
    <property type="entry name" value="MarR_2"/>
    <property type="match status" value="1"/>
</dbReference>
<reference evidence="2" key="1">
    <citation type="submission" date="2022-10" db="EMBL/GenBank/DDBJ databases">
        <title>The complete genomes of actinobacterial strains from the NBC collection.</title>
        <authorList>
            <person name="Joergensen T.S."/>
            <person name="Alvarez Arevalo M."/>
            <person name="Sterndorff E.B."/>
            <person name="Faurdal D."/>
            <person name="Vuksanovic O."/>
            <person name="Mourched A.-S."/>
            <person name="Charusanti P."/>
            <person name="Shaw S."/>
            <person name="Blin K."/>
            <person name="Weber T."/>
        </authorList>
    </citation>
    <scope>NUCLEOTIDE SEQUENCE</scope>
    <source>
        <strain evidence="2">NBC_01482</strain>
    </source>
</reference>
<protein>
    <submittedName>
        <fullName evidence="2">MarR family transcriptional regulator</fullName>
    </submittedName>
</protein>
<dbReference type="PANTHER" id="PTHR33164:SF43">
    <property type="entry name" value="HTH-TYPE TRANSCRIPTIONAL REPRESSOR YETL"/>
    <property type="match status" value="1"/>
</dbReference>
<dbReference type="PANTHER" id="PTHR33164">
    <property type="entry name" value="TRANSCRIPTIONAL REGULATOR, MARR FAMILY"/>
    <property type="match status" value="1"/>
</dbReference>
<feature type="domain" description="HTH marR-type" evidence="1">
    <location>
        <begin position="8"/>
        <end position="139"/>
    </location>
</feature>
<dbReference type="InterPro" id="IPR036388">
    <property type="entry name" value="WH-like_DNA-bd_sf"/>
</dbReference>
<dbReference type="SMART" id="SM00347">
    <property type="entry name" value="HTH_MARR"/>
    <property type="match status" value="1"/>
</dbReference>
<dbReference type="RefSeq" id="WP_329407347.1">
    <property type="nucleotide sequence ID" value="NZ_CP109441.1"/>
</dbReference>
<dbReference type="Gene3D" id="1.10.10.10">
    <property type="entry name" value="Winged helix-like DNA-binding domain superfamily/Winged helix DNA-binding domain"/>
    <property type="match status" value="1"/>
</dbReference>
<dbReference type="Proteomes" id="UP001432062">
    <property type="component" value="Chromosome"/>
</dbReference>
<dbReference type="InterPro" id="IPR000835">
    <property type="entry name" value="HTH_MarR-typ"/>
</dbReference>
<dbReference type="PROSITE" id="PS50995">
    <property type="entry name" value="HTH_MARR_2"/>
    <property type="match status" value="1"/>
</dbReference>